<feature type="transmembrane region" description="Helical" evidence="7">
    <location>
        <begin position="406"/>
        <end position="424"/>
    </location>
</feature>
<proteinExistence type="inferred from homology"/>
<evidence type="ECO:0000256" key="2">
    <source>
        <dbReference type="ARBA" id="ARBA00022475"/>
    </source>
</evidence>
<dbReference type="InterPro" id="IPR050250">
    <property type="entry name" value="Macrolide_Exporter_MacB"/>
</dbReference>
<evidence type="ECO:0000256" key="5">
    <source>
        <dbReference type="ARBA" id="ARBA00023136"/>
    </source>
</evidence>
<keyword evidence="2" id="KW-1003">Cell membrane</keyword>
<feature type="transmembrane region" description="Helical" evidence="7">
    <location>
        <begin position="358"/>
        <end position="379"/>
    </location>
</feature>
<dbReference type="Pfam" id="PF12704">
    <property type="entry name" value="MacB_PCD"/>
    <property type="match status" value="1"/>
</dbReference>
<evidence type="ECO:0000313" key="11">
    <source>
        <dbReference type="Proteomes" id="UP000617426"/>
    </source>
</evidence>
<keyword evidence="4 7" id="KW-1133">Transmembrane helix</keyword>
<dbReference type="Proteomes" id="UP000617426">
    <property type="component" value="Unassembled WGS sequence"/>
</dbReference>
<comment type="subcellular location">
    <subcellularLocation>
        <location evidence="1">Cell membrane</location>
        <topology evidence="1">Multi-pass membrane protein</topology>
    </subcellularLocation>
</comment>
<evidence type="ECO:0000259" key="8">
    <source>
        <dbReference type="Pfam" id="PF02687"/>
    </source>
</evidence>
<keyword evidence="3 7" id="KW-0812">Transmembrane</keyword>
<protein>
    <submittedName>
        <fullName evidence="10">ABC transport system permease protein</fullName>
    </submittedName>
</protein>
<dbReference type="RefSeq" id="WP_184451391.1">
    <property type="nucleotide sequence ID" value="NZ_JACHMK010000001.1"/>
</dbReference>
<accession>A0A923IX34</accession>
<organism evidence="10 11">
    <name type="scientific">Schaalia hyovaginalis</name>
    <dbReference type="NCBI Taxonomy" id="29316"/>
    <lineage>
        <taxon>Bacteria</taxon>
        <taxon>Bacillati</taxon>
        <taxon>Actinomycetota</taxon>
        <taxon>Actinomycetes</taxon>
        <taxon>Actinomycetales</taxon>
        <taxon>Actinomycetaceae</taxon>
        <taxon>Schaalia</taxon>
    </lineage>
</organism>
<dbReference type="GO" id="GO:0022857">
    <property type="term" value="F:transmembrane transporter activity"/>
    <property type="evidence" value="ECO:0007669"/>
    <property type="project" value="TreeGrafter"/>
</dbReference>
<comment type="caution">
    <text evidence="10">The sequence shown here is derived from an EMBL/GenBank/DDBJ whole genome shotgun (WGS) entry which is preliminary data.</text>
</comment>
<keyword evidence="11" id="KW-1185">Reference proteome</keyword>
<evidence type="ECO:0000256" key="3">
    <source>
        <dbReference type="ARBA" id="ARBA00022692"/>
    </source>
</evidence>
<evidence type="ECO:0000256" key="1">
    <source>
        <dbReference type="ARBA" id="ARBA00004651"/>
    </source>
</evidence>
<feature type="domain" description="ABC3 transporter permease C-terminal" evidence="8">
    <location>
        <begin position="716"/>
        <end position="834"/>
    </location>
</feature>
<feature type="transmembrane region" description="Helical" evidence="7">
    <location>
        <begin position="436"/>
        <end position="467"/>
    </location>
</feature>
<feature type="transmembrane region" description="Helical" evidence="7">
    <location>
        <begin position="802"/>
        <end position="824"/>
    </location>
</feature>
<feature type="transmembrane region" description="Helical" evidence="7">
    <location>
        <begin position="262"/>
        <end position="287"/>
    </location>
</feature>
<feature type="transmembrane region" description="Helical" evidence="7">
    <location>
        <begin position="708"/>
        <end position="737"/>
    </location>
</feature>
<feature type="transmembrane region" description="Helical" evidence="7">
    <location>
        <begin position="315"/>
        <end position="338"/>
    </location>
</feature>
<evidence type="ECO:0000259" key="9">
    <source>
        <dbReference type="Pfam" id="PF12704"/>
    </source>
</evidence>
<comment type="similarity">
    <text evidence="6">Belongs to the ABC-4 integral membrane protein family.</text>
</comment>
<sequence>MNRLLRANLRSHARRYIATGLAVAISTAFVLAFLALGNGMNAVLERITASEYKGASVIVSPGNDFSPTNADGRDALKALIPRIDGVEGVGAVAPVSSAYLLLAKDGTRSNLMVQALMPTPFSAPTPSTGSLPSSPGQIALDEVSASRLGVSVGDPLEIAPAFAENPSPATFTVSALLPHSTLRPESAVMTPQGLDAASHGESSTNRLLIASSAASPSNAELKALSKSVAAVLADQDLEVKTADEAREQALKDLAAGSTGIQVVLLVFPIISVIVASIVVASTFRVLLTQRTRELALLRAVGTTRRQIRSLLLREALLVGLASSAIGVLIGLLIGWGVLTGFGFLGAAEALKTVVSPSRIIGTFALGTLMTLLAGLRPALAMGRLTPMEALANAEAERTGSARSHRILLTVSLLVAALGAAGMAYGLQNRGSESSFLIAFSSGMVILVAMMVAGLGIVPLLARAWGALARGTTGRLARGNALRNPGRTASTGIAIAIGVTLITMMSVGASSTKATLETEVYAHYPYDLNVSTPSGALSEAELARIQDLEGVDAAIGVRGAAGTIESAANTTNGGAQAGTAADPDSFVSLQGIPDLTPVAHAPVEAIPDSIVRVPSDLAGDGEKMRVCAEGGSCADFTAEANEKIPYGQIQLSAASLKRIAPDAPIATIVVKTGSEDVQGLQSRLLSLDPSYMVFGPALERQTYTKTIDAILAIVVGLLAVSVVVALVGVTNTLGLSVAERTRENGLLRALGTTKRGIQRMLALEALIIALAGSTLGLLLGVGFGIAGTYALPFEEIDRTIISIPWPILGAVVAGSVLAALAASWWPGRRAAKTSPVEALATE</sequence>
<dbReference type="EMBL" id="JACHMK010000001">
    <property type="protein sequence ID" value="MBB6333710.1"/>
    <property type="molecule type" value="Genomic_DNA"/>
</dbReference>
<dbReference type="Pfam" id="PF02687">
    <property type="entry name" value="FtsX"/>
    <property type="match status" value="2"/>
</dbReference>
<feature type="domain" description="ABC3 transporter permease C-terminal" evidence="8">
    <location>
        <begin position="266"/>
        <end position="385"/>
    </location>
</feature>
<dbReference type="InterPro" id="IPR003838">
    <property type="entry name" value="ABC3_permease_C"/>
</dbReference>
<dbReference type="PANTHER" id="PTHR30572">
    <property type="entry name" value="MEMBRANE COMPONENT OF TRANSPORTER-RELATED"/>
    <property type="match status" value="1"/>
</dbReference>
<keyword evidence="5 7" id="KW-0472">Membrane</keyword>
<dbReference type="PANTHER" id="PTHR30572:SF4">
    <property type="entry name" value="ABC TRANSPORTER PERMEASE YTRF"/>
    <property type="match status" value="1"/>
</dbReference>
<evidence type="ECO:0000256" key="4">
    <source>
        <dbReference type="ARBA" id="ARBA00022989"/>
    </source>
</evidence>
<feature type="transmembrane region" description="Helical" evidence="7">
    <location>
        <begin position="16"/>
        <end position="36"/>
    </location>
</feature>
<evidence type="ECO:0000313" key="10">
    <source>
        <dbReference type="EMBL" id="MBB6333710.1"/>
    </source>
</evidence>
<dbReference type="InterPro" id="IPR025857">
    <property type="entry name" value="MacB_PCD"/>
</dbReference>
<reference evidence="10" key="1">
    <citation type="submission" date="2020-08" db="EMBL/GenBank/DDBJ databases">
        <title>Sequencing the genomes of 1000 actinobacteria strains.</title>
        <authorList>
            <person name="Klenk H.-P."/>
        </authorList>
    </citation>
    <scope>NUCLEOTIDE SEQUENCE</scope>
    <source>
        <strain evidence="10">DSM 10695</strain>
    </source>
</reference>
<feature type="transmembrane region" description="Helical" evidence="7">
    <location>
        <begin position="488"/>
        <end position="508"/>
    </location>
</feature>
<evidence type="ECO:0000256" key="6">
    <source>
        <dbReference type="ARBA" id="ARBA00038076"/>
    </source>
</evidence>
<gene>
    <name evidence="10" type="ORF">HD592_000275</name>
</gene>
<feature type="transmembrane region" description="Helical" evidence="7">
    <location>
        <begin position="764"/>
        <end position="790"/>
    </location>
</feature>
<dbReference type="GO" id="GO:0005886">
    <property type="term" value="C:plasma membrane"/>
    <property type="evidence" value="ECO:0007669"/>
    <property type="project" value="UniProtKB-SubCell"/>
</dbReference>
<name>A0A923IX34_9ACTO</name>
<feature type="domain" description="MacB-like periplasmic core" evidence="9">
    <location>
        <begin position="19"/>
        <end position="205"/>
    </location>
</feature>
<dbReference type="AlphaFoldDB" id="A0A923IX34"/>
<evidence type="ECO:0000256" key="7">
    <source>
        <dbReference type="SAM" id="Phobius"/>
    </source>
</evidence>